<dbReference type="SUPFAM" id="SSF52540">
    <property type="entry name" value="P-loop containing nucleoside triphosphate hydrolases"/>
    <property type="match status" value="1"/>
</dbReference>
<protein>
    <recommendedName>
        <fullName evidence="6">ATP-dependent Clp protease ATP-binding subunit ClpX</fullName>
    </recommendedName>
</protein>
<keyword evidence="10" id="KW-1185">Reference proteome</keyword>
<dbReference type="NCBIfam" id="NF003745">
    <property type="entry name" value="PRK05342.1"/>
    <property type="match status" value="1"/>
</dbReference>
<evidence type="ECO:0000256" key="3">
    <source>
        <dbReference type="ARBA" id="ARBA00022833"/>
    </source>
</evidence>
<keyword evidence="9" id="KW-0378">Hydrolase</keyword>
<dbReference type="RefSeq" id="WP_210220074.1">
    <property type="nucleotide sequence ID" value="NZ_CP072793.1"/>
</dbReference>
<proteinExistence type="inferred from homology"/>
<dbReference type="InterPro" id="IPR046425">
    <property type="entry name" value="ClpX_bact"/>
</dbReference>
<dbReference type="GO" id="GO:0005524">
    <property type="term" value="F:ATP binding"/>
    <property type="evidence" value="ECO:0007669"/>
    <property type="project" value="UniProtKB-UniRule"/>
</dbReference>
<dbReference type="InterPro" id="IPR010603">
    <property type="entry name" value="Znf_CppX_C4"/>
</dbReference>
<dbReference type="EMBL" id="CP072793">
    <property type="protein sequence ID" value="QTR54598.1"/>
    <property type="molecule type" value="Genomic_DNA"/>
</dbReference>
<dbReference type="Pfam" id="PF10431">
    <property type="entry name" value="ClpB_D2-small"/>
    <property type="match status" value="1"/>
</dbReference>
<feature type="binding site" evidence="6 7">
    <location>
        <position position="33"/>
    </location>
    <ligand>
        <name>Zn(2+)</name>
        <dbReference type="ChEBI" id="CHEBI:29105"/>
    </ligand>
</feature>
<comment type="similarity">
    <text evidence="6 7">Belongs to the ClpX chaperone family.</text>
</comment>
<feature type="domain" description="ClpX-type ZB" evidence="8">
    <location>
        <begin position="1"/>
        <end position="49"/>
    </location>
</feature>
<dbReference type="PANTHER" id="PTHR48102">
    <property type="entry name" value="ATP-DEPENDENT CLP PROTEASE ATP-BINDING SUBUNIT CLPX-LIKE, MITOCHONDRIAL-RELATED"/>
    <property type="match status" value="1"/>
</dbReference>
<name>A0A975FBN4_9GAMM</name>
<dbReference type="InterPro" id="IPR059188">
    <property type="entry name" value="Znf_CLPX-like"/>
</dbReference>
<accession>A0A975FBN4</accession>
<dbReference type="Gene3D" id="1.10.8.60">
    <property type="match status" value="1"/>
</dbReference>
<evidence type="ECO:0000313" key="9">
    <source>
        <dbReference type="EMBL" id="QTR54598.1"/>
    </source>
</evidence>
<keyword evidence="5 6" id="KW-0143">Chaperone</keyword>
<dbReference type="GO" id="GO:0016887">
    <property type="term" value="F:ATP hydrolysis activity"/>
    <property type="evidence" value="ECO:0007669"/>
    <property type="project" value="InterPro"/>
</dbReference>
<sequence length="441" mass="47789">MSDKTAACSFCGQEQTAHIPLIAGMNGHICEACVRLAHQVISTWSRKRSMSEPLKTPPKPLQIKAILDGYVIGQDTAKETLAVAVYNHFKRLNLETDKPRICTRTDKSVVELDKSNILLLGPSGTGKTLLASTLARIVGVPFVIADATTLTQAGYVGEDVESIIARLLDSADGNKELAEWGIVYIDEIDKLARSGENSHGTRDVGGEGVQQALLKLVEGTTVKVPAKGRKDQAPVMLDTRNILFIVGGAFSGLEKLLEKRLKPGAKGIGFHAAHGNPTDGRDAKFCVSMVLGEVQPEDLRHFGLIPEFIGRFPVITALHELDEDALVRILTEPQNALIKQYQQLFALDNAELEFTNDALRAIAQKAIAHGTGARGLRGVLETLLRKLMFTLPSEENVARCVVTEDVVKGEIEVVLEYRLPDTSDSVAEESESGLIPQTTVG</sequence>
<organism evidence="9 10">
    <name type="scientific">Thiothrix unzii</name>
    <dbReference type="NCBI Taxonomy" id="111769"/>
    <lineage>
        <taxon>Bacteria</taxon>
        <taxon>Pseudomonadati</taxon>
        <taxon>Pseudomonadota</taxon>
        <taxon>Gammaproteobacteria</taxon>
        <taxon>Thiotrichales</taxon>
        <taxon>Thiotrichaceae</taxon>
        <taxon>Thiothrix</taxon>
    </lineage>
</organism>
<dbReference type="FunFam" id="1.10.8.60:FF:000002">
    <property type="entry name" value="ATP-dependent Clp protease ATP-binding subunit ClpX"/>
    <property type="match status" value="1"/>
</dbReference>
<evidence type="ECO:0000256" key="2">
    <source>
        <dbReference type="ARBA" id="ARBA00022741"/>
    </source>
</evidence>
<evidence type="ECO:0000256" key="1">
    <source>
        <dbReference type="ARBA" id="ARBA00022723"/>
    </source>
</evidence>
<evidence type="ECO:0000313" key="10">
    <source>
        <dbReference type="Proteomes" id="UP000672009"/>
    </source>
</evidence>
<dbReference type="SMART" id="SM01086">
    <property type="entry name" value="ClpB_D2-small"/>
    <property type="match status" value="1"/>
</dbReference>
<dbReference type="NCBIfam" id="TIGR00382">
    <property type="entry name" value="clpX"/>
    <property type="match status" value="1"/>
</dbReference>
<dbReference type="SUPFAM" id="SSF57716">
    <property type="entry name" value="Glucocorticoid receptor-like (DNA-binding domain)"/>
    <property type="match status" value="1"/>
</dbReference>
<dbReference type="GO" id="GO:0046983">
    <property type="term" value="F:protein dimerization activity"/>
    <property type="evidence" value="ECO:0007669"/>
    <property type="project" value="UniProtKB-UniRule"/>
</dbReference>
<evidence type="ECO:0000256" key="7">
    <source>
        <dbReference type="PROSITE-ProRule" id="PRU01250"/>
    </source>
</evidence>
<dbReference type="GO" id="GO:0008270">
    <property type="term" value="F:zinc ion binding"/>
    <property type="evidence" value="ECO:0007669"/>
    <property type="project" value="UniProtKB-UniRule"/>
</dbReference>
<dbReference type="GO" id="GO:0051082">
    <property type="term" value="F:unfolded protein binding"/>
    <property type="evidence" value="ECO:0007669"/>
    <property type="project" value="UniProtKB-UniRule"/>
</dbReference>
<dbReference type="Pfam" id="PF06689">
    <property type="entry name" value="zf-C4_ClpX"/>
    <property type="match status" value="1"/>
</dbReference>
<evidence type="ECO:0000256" key="6">
    <source>
        <dbReference type="HAMAP-Rule" id="MF_00175"/>
    </source>
</evidence>
<evidence type="ECO:0000256" key="5">
    <source>
        <dbReference type="ARBA" id="ARBA00023186"/>
    </source>
</evidence>
<dbReference type="InterPro" id="IPR038366">
    <property type="entry name" value="Znf_CppX_C4_sf"/>
</dbReference>
<dbReference type="InterPro" id="IPR003959">
    <property type="entry name" value="ATPase_AAA_core"/>
</dbReference>
<dbReference type="Pfam" id="PF07724">
    <property type="entry name" value="AAA_2"/>
    <property type="match status" value="1"/>
</dbReference>
<dbReference type="InterPro" id="IPR019489">
    <property type="entry name" value="Clp_ATPase_C"/>
</dbReference>
<dbReference type="GO" id="GO:0009376">
    <property type="term" value="C:HslUV protease complex"/>
    <property type="evidence" value="ECO:0007669"/>
    <property type="project" value="TreeGrafter"/>
</dbReference>
<dbReference type="InterPro" id="IPR050052">
    <property type="entry name" value="ATP-dep_Clp_protease_ClpX"/>
</dbReference>
<feature type="binding site" evidence="6">
    <location>
        <begin position="122"/>
        <end position="129"/>
    </location>
    <ligand>
        <name>ATP</name>
        <dbReference type="ChEBI" id="CHEBI:30616"/>
    </ligand>
</feature>
<comment type="subunit">
    <text evidence="6">Component of the ClpX-ClpP complex. Forms a hexameric ring that, in the presence of ATP, binds to fourteen ClpP subunits assembled into a disk-like structure with a central cavity, resembling the structure of eukaryotic proteasomes.</text>
</comment>
<dbReference type="AlphaFoldDB" id="A0A975FBN4"/>
<comment type="function">
    <text evidence="6">ATP-dependent specificity component of the Clp protease. It directs the protease to specific substrates. Can perform chaperone functions in the absence of ClpP.</text>
</comment>
<dbReference type="InterPro" id="IPR027417">
    <property type="entry name" value="P-loop_NTPase"/>
</dbReference>
<dbReference type="GO" id="GO:0140662">
    <property type="term" value="F:ATP-dependent protein folding chaperone"/>
    <property type="evidence" value="ECO:0007669"/>
    <property type="project" value="InterPro"/>
</dbReference>
<feature type="binding site" evidence="6 7">
    <location>
        <position position="30"/>
    </location>
    <ligand>
        <name>Zn(2+)</name>
        <dbReference type="ChEBI" id="CHEBI:29105"/>
    </ligand>
</feature>
<keyword evidence="3 6" id="KW-0862">Zinc</keyword>
<dbReference type="Gene3D" id="3.40.50.300">
    <property type="entry name" value="P-loop containing nucleotide triphosphate hydrolases"/>
    <property type="match status" value="1"/>
</dbReference>
<dbReference type="SMART" id="SM00382">
    <property type="entry name" value="AAA"/>
    <property type="match status" value="1"/>
</dbReference>
<gene>
    <name evidence="6 9" type="primary">clpX</name>
    <name evidence="9" type="ORF">J9260_05785</name>
</gene>
<reference evidence="9" key="1">
    <citation type="submission" date="2021-04" db="EMBL/GenBank/DDBJ databases">
        <title>Genomics, taxonomy and metabolism of representatives of sulfur bacteria of the genus Thiothrix: Thiothrix fructosivorans QT, Thiothrix unzii A1T and three new species, Thiothrix subterranea sp. nov., Thiothrix litoralis sp. nov. and 'Candidatus Thiothrix anitrata' sp. nov.</title>
        <authorList>
            <person name="Ravin N.V."/>
            <person name="Smolyakov D."/>
            <person name="Rudenko T.S."/>
            <person name="Mardanov A.V."/>
            <person name="Beletsky A.V."/>
            <person name="Markov N.D."/>
            <person name="Fomenkov A.I."/>
            <person name="Roberts R.J."/>
            <person name="Karnachuk O.V."/>
            <person name="Novikov A."/>
            <person name="Grabovich M.Y."/>
        </authorList>
    </citation>
    <scope>NUCLEOTIDE SEQUENCE</scope>
    <source>
        <strain evidence="9">A1</strain>
    </source>
</reference>
<dbReference type="InterPro" id="IPR003593">
    <property type="entry name" value="AAA+_ATPase"/>
</dbReference>
<keyword evidence="2 6" id="KW-0547">Nucleotide-binding</keyword>
<dbReference type="SMART" id="SM00994">
    <property type="entry name" value="zf-C4_ClpX"/>
    <property type="match status" value="1"/>
</dbReference>
<evidence type="ECO:0000256" key="4">
    <source>
        <dbReference type="ARBA" id="ARBA00022840"/>
    </source>
</evidence>
<dbReference type="PANTHER" id="PTHR48102:SF7">
    <property type="entry name" value="ATP-DEPENDENT CLP PROTEASE ATP-BINDING SUBUNIT CLPX-LIKE, MITOCHONDRIAL"/>
    <property type="match status" value="1"/>
</dbReference>
<evidence type="ECO:0000259" key="8">
    <source>
        <dbReference type="PROSITE" id="PS51902"/>
    </source>
</evidence>
<dbReference type="GO" id="GO:0008233">
    <property type="term" value="F:peptidase activity"/>
    <property type="evidence" value="ECO:0007669"/>
    <property type="project" value="UniProtKB-KW"/>
</dbReference>
<dbReference type="HAMAP" id="MF_00175">
    <property type="entry name" value="ClpX"/>
    <property type="match status" value="1"/>
</dbReference>
<keyword evidence="1 6" id="KW-0479">Metal-binding</keyword>
<dbReference type="GO" id="GO:0051603">
    <property type="term" value="P:proteolysis involved in protein catabolic process"/>
    <property type="evidence" value="ECO:0007669"/>
    <property type="project" value="TreeGrafter"/>
</dbReference>
<keyword evidence="9" id="KW-0645">Protease</keyword>
<dbReference type="PROSITE" id="PS51902">
    <property type="entry name" value="CLPX_ZB"/>
    <property type="match status" value="1"/>
</dbReference>
<feature type="binding site" evidence="6 7">
    <location>
        <position position="8"/>
    </location>
    <ligand>
        <name>Zn(2+)</name>
        <dbReference type="ChEBI" id="CHEBI:29105"/>
    </ligand>
</feature>
<dbReference type="CDD" id="cd19497">
    <property type="entry name" value="RecA-like_ClpX"/>
    <property type="match status" value="1"/>
</dbReference>
<feature type="binding site" evidence="6 7">
    <location>
        <position position="11"/>
    </location>
    <ligand>
        <name>Zn(2+)</name>
        <dbReference type="ChEBI" id="CHEBI:29105"/>
    </ligand>
</feature>
<dbReference type="KEGG" id="tun:J9260_05785"/>
<dbReference type="GO" id="GO:0051301">
    <property type="term" value="P:cell division"/>
    <property type="evidence" value="ECO:0007669"/>
    <property type="project" value="TreeGrafter"/>
</dbReference>
<keyword evidence="4 6" id="KW-0067">ATP-binding</keyword>
<dbReference type="InterPro" id="IPR004487">
    <property type="entry name" value="Clp_protease_ATP-bd_su_ClpX"/>
</dbReference>
<dbReference type="Gene3D" id="6.20.220.10">
    <property type="entry name" value="ClpX chaperone, C4-type zinc finger domain"/>
    <property type="match status" value="1"/>
</dbReference>
<dbReference type="Proteomes" id="UP000672009">
    <property type="component" value="Chromosome"/>
</dbReference>